<dbReference type="InterPro" id="IPR011050">
    <property type="entry name" value="Pectin_lyase_fold/virulence"/>
</dbReference>
<sequence length="533" mass="56033">MFVRLLLTLATIASLATVARGAPAIYLTWSQIPTTTISSEIQSFVTAGYATVFDGGEGCEWTRATVSAPGAVQSADGAYWALSTQAAIRAECFGLVGTVADATPIMQAAFDAAINPATGSYGRVTTGHKYPYPIIHTAGLTQHNVQGFSGCDAGRARFESDLASGFAWTVMGSANFTQCLELYNNNPTNTAYGIRSGDGSLYDAGAQSRLFDNFYVGGFDTGIAQLSSNGWTYRHGVIESYSADAMLIDNAVCDGGDWSITDVVFGFPKVGATGTHNINWRCSGGAKITANKLFGAETGIGLHPSHSGGTQAIQITGNSIENQTSFGIDCSTDTSDVVGNVSIVGNEFAGQPYVIRLKKGCSGVNIAGNVSSSIGVASVVLENGATGITLGQNNFDYTHPALVDSRDDFNEDGPTPQPPIKRCLPVSPTVHELYFIDIPNYRSAEFEVMIEGVVDMIGPTMTKQKIFAQADGAGALTVQKTTSIIGAPLVYTVNAAAHNRIKLGLNLDAGQSGATVCMYINQTQGKITQIVYN</sequence>
<keyword evidence="1" id="KW-0732">Signal</keyword>
<organism evidence="2 3">
    <name type="scientific">Methylosinus sporium</name>
    <dbReference type="NCBI Taxonomy" id="428"/>
    <lineage>
        <taxon>Bacteria</taxon>
        <taxon>Pseudomonadati</taxon>
        <taxon>Pseudomonadota</taxon>
        <taxon>Alphaproteobacteria</taxon>
        <taxon>Hyphomicrobiales</taxon>
        <taxon>Methylocystaceae</taxon>
        <taxon>Methylosinus</taxon>
    </lineage>
</organism>
<dbReference type="Proteomes" id="UP000316781">
    <property type="component" value="Unassembled WGS sequence"/>
</dbReference>
<evidence type="ECO:0000313" key="3">
    <source>
        <dbReference type="Proteomes" id="UP000316781"/>
    </source>
</evidence>
<accession>A0A549SLR1</accession>
<protein>
    <submittedName>
        <fullName evidence="2">Right-handed parallel beta-helix repeat-containing protein</fullName>
    </submittedName>
</protein>
<name>A0A549SLR1_METSR</name>
<dbReference type="EMBL" id="VJMF01000069">
    <property type="protein sequence ID" value="TRL30573.1"/>
    <property type="molecule type" value="Genomic_DNA"/>
</dbReference>
<reference evidence="2 3" key="1">
    <citation type="submission" date="2019-07" db="EMBL/GenBank/DDBJ databases">
        <title>Ln-dependent methylotrophs.</title>
        <authorList>
            <person name="Tani A."/>
        </authorList>
    </citation>
    <scope>NUCLEOTIDE SEQUENCE [LARGE SCALE GENOMIC DNA]</scope>
    <source>
        <strain evidence="2 3">SM89A</strain>
    </source>
</reference>
<feature type="signal peptide" evidence="1">
    <location>
        <begin position="1"/>
        <end position="21"/>
    </location>
</feature>
<gene>
    <name evidence="2" type="ORF">FM996_16285</name>
</gene>
<dbReference type="SUPFAM" id="SSF51126">
    <property type="entry name" value="Pectin lyase-like"/>
    <property type="match status" value="1"/>
</dbReference>
<feature type="chain" id="PRO_5021961823" evidence="1">
    <location>
        <begin position="22"/>
        <end position="533"/>
    </location>
</feature>
<dbReference type="AlphaFoldDB" id="A0A549SLR1"/>
<evidence type="ECO:0000313" key="2">
    <source>
        <dbReference type="EMBL" id="TRL30573.1"/>
    </source>
</evidence>
<proteinExistence type="predicted"/>
<evidence type="ECO:0000256" key="1">
    <source>
        <dbReference type="SAM" id="SignalP"/>
    </source>
</evidence>
<dbReference type="RefSeq" id="WP_142863894.1">
    <property type="nucleotide sequence ID" value="NZ_VJMF01000069.1"/>
</dbReference>
<comment type="caution">
    <text evidence="2">The sequence shown here is derived from an EMBL/GenBank/DDBJ whole genome shotgun (WGS) entry which is preliminary data.</text>
</comment>